<name>A0A163JYY5_ABSGL</name>
<reference evidence="19" key="1">
    <citation type="submission" date="2016-04" db="EMBL/GenBank/DDBJ databases">
        <authorList>
            <person name="Evans L.H."/>
            <person name="Alamgir A."/>
            <person name="Owens N."/>
            <person name="Weber N.D."/>
            <person name="Virtaneva K."/>
            <person name="Barbian K."/>
            <person name="Babar A."/>
            <person name="Rosenke K."/>
        </authorList>
    </citation>
    <scope>NUCLEOTIDE SEQUENCE [LARGE SCALE GENOMIC DNA]</scope>
    <source>
        <strain evidence="19">CBS 101.48</strain>
    </source>
</reference>
<dbReference type="OMA" id="DPIPHSH"/>
<proteinExistence type="inferred from homology"/>
<dbReference type="FunCoup" id="A0A163JYY5">
    <property type="interactions" value="469"/>
</dbReference>
<keyword evidence="8 13" id="KW-0520">NAD</keyword>
<evidence type="ECO:0000256" key="10">
    <source>
        <dbReference type="ARBA" id="ARBA00023157"/>
    </source>
</evidence>
<keyword evidence="6 13" id="KW-0028">Amino-acid biosynthesis</keyword>
<organism evidence="19">
    <name type="scientific">Absidia glauca</name>
    <name type="common">Pin mould</name>
    <dbReference type="NCBI Taxonomy" id="4829"/>
    <lineage>
        <taxon>Eukaryota</taxon>
        <taxon>Fungi</taxon>
        <taxon>Fungi incertae sedis</taxon>
        <taxon>Mucoromycota</taxon>
        <taxon>Mucoromycotina</taxon>
        <taxon>Mucoromycetes</taxon>
        <taxon>Mucorales</taxon>
        <taxon>Cunninghamellaceae</taxon>
        <taxon>Absidia</taxon>
    </lineage>
</organism>
<evidence type="ECO:0000313" key="20">
    <source>
        <dbReference type="Proteomes" id="UP000078561"/>
    </source>
</evidence>
<protein>
    <recommendedName>
        <fullName evidence="5 13">Saccharopine dehydrogenase [NAD(+), L-lysine-forming]</fullName>
        <shortName evidence="13">SDH</shortName>
        <ecNumber evidence="4 13">1.5.1.7</ecNumber>
    </recommendedName>
    <alternativeName>
        <fullName evidence="11 13">Lysine--2-oxoglutarate reductase</fullName>
    </alternativeName>
</protein>
<dbReference type="AlphaFoldDB" id="A0A163JYY5"/>
<dbReference type="UniPathway" id="UPA00033">
    <property type="reaction ID" value="UER00034"/>
</dbReference>
<dbReference type="GO" id="GO:0019878">
    <property type="term" value="P:lysine biosynthetic process via aminoadipic acid"/>
    <property type="evidence" value="ECO:0007669"/>
    <property type="project" value="UniProtKB-UniPathway"/>
</dbReference>
<evidence type="ECO:0000256" key="15">
    <source>
        <dbReference type="PIRSR" id="PIRSR018250-3"/>
    </source>
</evidence>
<feature type="binding site" evidence="15">
    <location>
        <position position="135"/>
    </location>
    <ligand>
        <name>NAD(+)</name>
        <dbReference type="ChEBI" id="CHEBI:57540"/>
    </ligand>
</feature>
<evidence type="ECO:0000256" key="9">
    <source>
        <dbReference type="ARBA" id="ARBA00023154"/>
    </source>
</evidence>
<comment type="subunit">
    <text evidence="3">Monomer.</text>
</comment>
<feature type="domain" description="Alanine dehydrogenase/pyridine nucleotide transhydrogenase NAD(H)-binding" evidence="17">
    <location>
        <begin position="180"/>
        <end position="319"/>
    </location>
</feature>
<gene>
    <name evidence="19" type="primary">ABSGL_11391.1 scaffold 12295</name>
</gene>
<dbReference type="CDD" id="cd12188">
    <property type="entry name" value="SDH"/>
    <property type="match status" value="1"/>
</dbReference>
<feature type="active site" description="Proton donor" evidence="14">
    <location>
        <position position="101"/>
    </location>
</feature>
<evidence type="ECO:0000256" key="14">
    <source>
        <dbReference type="PIRSR" id="PIRSR018250-1"/>
    </source>
</evidence>
<dbReference type="FunFam" id="3.40.50.720:FF:000217">
    <property type="entry name" value="Saccharopine dehydrogenase [NAD(+), L-lysine-forming]"/>
    <property type="match status" value="1"/>
</dbReference>
<dbReference type="Gene3D" id="3.40.50.720">
    <property type="entry name" value="NAD(P)-binding Rossmann-like Domain"/>
    <property type="match status" value="1"/>
</dbReference>
<evidence type="ECO:0000256" key="6">
    <source>
        <dbReference type="ARBA" id="ARBA00022605"/>
    </source>
</evidence>
<evidence type="ECO:0000256" key="7">
    <source>
        <dbReference type="ARBA" id="ARBA00023002"/>
    </source>
</evidence>
<evidence type="ECO:0000256" key="12">
    <source>
        <dbReference type="ARBA" id="ARBA00047860"/>
    </source>
</evidence>
<accession>A0A163JYY5</accession>
<evidence type="ECO:0000259" key="17">
    <source>
        <dbReference type="SMART" id="SM01002"/>
    </source>
</evidence>
<evidence type="ECO:0000256" key="3">
    <source>
        <dbReference type="ARBA" id="ARBA00011245"/>
    </source>
</evidence>
<evidence type="ECO:0000256" key="5">
    <source>
        <dbReference type="ARBA" id="ARBA00021221"/>
    </source>
</evidence>
<keyword evidence="10" id="KW-1015">Disulfide bond</keyword>
<dbReference type="SMART" id="SM01003">
    <property type="entry name" value="AlaDh_PNT_N"/>
    <property type="match status" value="1"/>
</dbReference>
<feature type="binding site" evidence="15">
    <location>
        <position position="253"/>
    </location>
    <ligand>
        <name>NAD(+)</name>
        <dbReference type="ChEBI" id="CHEBI:57540"/>
    </ligand>
</feature>
<sequence>MPSTAQSPHLWLRAETKPMEHRAALTPATAKILIDNGFKITVEQSTQRIFDDDEYVKVGCSIVDTLSWKTDAPADAYIVGLKELPENDDSPLIHTHIYFAHCFKNQGGWKELLHRFDAGKGTILDLEFLNDDKGRRVAAFGYMAGFAGSAVAIDVWCHQQTNKAGVAYGELKPYPNEDALISFTKKRLALAGPEYPKVMVMGALGRCGTGACDFARKTGIPEENIIKWDINETKTGGPFSEIMQADIFVNCIYLNQKIPPFISQALIDTPSRKLSIICDVSCDTTNPNNPIPVYTINTTFDKPTVPVTTSSPKPLDVCSIDHLPTLLPRESSDMFSHDLLPTILALKNRKNSPVWNAAEALYQEKLAAARAS</sequence>
<comment type="pathway">
    <text evidence="1 13">Amino-acid biosynthesis; L-lysine biosynthesis via AAA pathway; L-lysine from L-alpha-aminoadipate (fungal route): step 3/3.</text>
</comment>
<dbReference type="EC" id="1.5.1.7" evidence="4 13"/>
<feature type="active site" description="Proton acceptor" evidence="14">
    <location>
        <position position="82"/>
    </location>
</feature>
<dbReference type="InterPro" id="IPR036291">
    <property type="entry name" value="NAD(P)-bd_dom_sf"/>
</dbReference>
<dbReference type="PANTHER" id="PTHR11133">
    <property type="entry name" value="SACCHAROPINE DEHYDROGENASE"/>
    <property type="match status" value="1"/>
</dbReference>
<feature type="binding site" evidence="15">
    <location>
        <position position="233"/>
    </location>
    <ligand>
        <name>NAD(+)</name>
        <dbReference type="ChEBI" id="CHEBI:57540"/>
    </ligand>
</feature>
<dbReference type="GO" id="GO:0004754">
    <property type="term" value="F:saccharopine dehydrogenase (NAD+, L-lysine-forming) activity"/>
    <property type="evidence" value="ECO:0007669"/>
    <property type="project" value="UniProtKB-EC"/>
</dbReference>
<dbReference type="InterPro" id="IPR027281">
    <property type="entry name" value="Lys1"/>
</dbReference>
<evidence type="ECO:0000256" key="8">
    <source>
        <dbReference type="ARBA" id="ARBA00023027"/>
    </source>
</evidence>
<dbReference type="STRING" id="4829.A0A163JYY5"/>
<evidence type="ECO:0000256" key="11">
    <source>
        <dbReference type="ARBA" id="ARBA00033228"/>
    </source>
</evidence>
<feature type="disulfide bond" evidence="16">
    <location>
        <begin position="207"/>
        <end position="251"/>
    </location>
</feature>
<dbReference type="OrthoDB" id="265306at2759"/>
<dbReference type="PANTHER" id="PTHR11133:SF23">
    <property type="entry name" value="SACCHAROPINE DEHYDROGENASE [NAD(+), L-LYSINE-FORMING]"/>
    <property type="match status" value="1"/>
</dbReference>
<feature type="binding site" evidence="15">
    <location>
        <position position="229"/>
    </location>
    <ligand>
        <name>NAD(+)</name>
        <dbReference type="ChEBI" id="CHEBI:57540"/>
    </ligand>
</feature>
<dbReference type="SUPFAM" id="SSF52283">
    <property type="entry name" value="Formate/glycerate dehydrogenase catalytic domain-like"/>
    <property type="match status" value="1"/>
</dbReference>
<comment type="similarity">
    <text evidence="2 13">Belongs to the AlaDH/PNT family.</text>
</comment>
<dbReference type="Pfam" id="PF05222">
    <property type="entry name" value="AlaDh_PNT_N"/>
    <property type="match status" value="1"/>
</dbReference>
<feature type="binding site" evidence="15">
    <location>
        <position position="280"/>
    </location>
    <ligand>
        <name>NAD(+)</name>
        <dbReference type="ChEBI" id="CHEBI:57540"/>
    </ligand>
</feature>
<dbReference type="InParanoid" id="A0A163JYY5"/>
<dbReference type="InterPro" id="IPR007886">
    <property type="entry name" value="AlaDH/PNT_N"/>
</dbReference>
<dbReference type="SMART" id="SM01002">
    <property type="entry name" value="AlaDh_PNT_C"/>
    <property type="match status" value="1"/>
</dbReference>
<dbReference type="GO" id="GO:0005737">
    <property type="term" value="C:cytoplasm"/>
    <property type="evidence" value="ECO:0007669"/>
    <property type="project" value="TreeGrafter"/>
</dbReference>
<keyword evidence="9 13" id="KW-0457">Lysine biosynthesis</keyword>
<evidence type="ECO:0000256" key="13">
    <source>
        <dbReference type="PIRNR" id="PIRNR018250"/>
    </source>
</evidence>
<evidence type="ECO:0000256" key="1">
    <source>
        <dbReference type="ARBA" id="ARBA00004884"/>
    </source>
</evidence>
<evidence type="ECO:0000313" key="19">
    <source>
        <dbReference type="EMBL" id="SAM05516.1"/>
    </source>
</evidence>
<dbReference type="Proteomes" id="UP000078561">
    <property type="component" value="Unassembled WGS sequence"/>
</dbReference>
<evidence type="ECO:0000256" key="4">
    <source>
        <dbReference type="ARBA" id="ARBA00012847"/>
    </source>
</evidence>
<evidence type="ECO:0000259" key="18">
    <source>
        <dbReference type="SMART" id="SM01003"/>
    </source>
</evidence>
<dbReference type="EMBL" id="LT554468">
    <property type="protein sequence ID" value="SAM05516.1"/>
    <property type="molecule type" value="Genomic_DNA"/>
</dbReference>
<dbReference type="InterPro" id="IPR051168">
    <property type="entry name" value="AASS"/>
</dbReference>
<feature type="binding site" evidence="15">
    <location>
        <begin position="205"/>
        <end position="206"/>
    </location>
    <ligand>
        <name>NAD(+)</name>
        <dbReference type="ChEBI" id="CHEBI:57540"/>
    </ligand>
</feature>
<evidence type="ECO:0000256" key="16">
    <source>
        <dbReference type="PIRSR" id="PIRSR018250-4"/>
    </source>
</evidence>
<keyword evidence="7 13" id="KW-0560">Oxidoreductase</keyword>
<dbReference type="SUPFAM" id="SSF51735">
    <property type="entry name" value="NAD(P)-binding Rossmann-fold domains"/>
    <property type="match status" value="1"/>
</dbReference>
<evidence type="ECO:0000256" key="2">
    <source>
        <dbReference type="ARBA" id="ARBA00005689"/>
    </source>
</evidence>
<dbReference type="PIRSF" id="PIRSF018250">
    <property type="entry name" value="Saccharopine_DH_Lys"/>
    <property type="match status" value="1"/>
</dbReference>
<feature type="binding site" evidence="15">
    <location>
        <begin position="320"/>
        <end position="323"/>
    </location>
    <ligand>
        <name>NAD(+)</name>
        <dbReference type="ChEBI" id="CHEBI:57540"/>
    </ligand>
</feature>
<feature type="domain" description="Alanine dehydrogenase/pyridine nucleotide transhydrogenase N-terminal" evidence="18">
    <location>
        <begin position="11"/>
        <end position="147"/>
    </location>
</feature>
<comment type="catalytic activity">
    <reaction evidence="12 13">
        <text>L-saccharopine + NAD(+) + H2O = L-lysine + 2-oxoglutarate + NADH + H(+)</text>
        <dbReference type="Rhea" id="RHEA:12440"/>
        <dbReference type="ChEBI" id="CHEBI:15377"/>
        <dbReference type="ChEBI" id="CHEBI:15378"/>
        <dbReference type="ChEBI" id="CHEBI:16810"/>
        <dbReference type="ChEBI" id="CHEBI:32551"/>
        <dbReference type="ChEBI" id="CHEBI:57540"/>
        <dbReference type="ChEBI" id="CHEBI:57945"/>
        <dbReference type="ChEBI" id="CHEBI:57951"/>
        <dbReference type="EC" id="1.5.1.7"/>
    </reaction>
</comment>
<keyword evidence="20" id="KW-1185">Reference proteome</keyword>
<dbReference type="InterPro" id="IPR007698">
    <property type="entry name" value="AlaDH/PNT_NAD(H)-bd"/>
</dbReference>